<feature type="transmembrane region" description="Helical" evidence="5">
    <location>
        <begin position="240"/>
        <end position="258"/>
    </location>
</feature>
<dbReference type="GO" id="GO:0005886">
    <property type="term" value="C:plasma membrane"/>
    <property type="evidence" value="ECO:0007669"/>
    <property type="project" value="TreeGrafter"/>
</dbReference>
<keyword evidence="4 5" id="KW-0472">Membrane</keyword>
<dbReference type="Proteomes" id="UP000250140">
    <property type="component" value="Unassembled WGS sequence"/>
</dbReference>
<feature type="transmembrane region" description="Helical" evidence="5">
    <location>
        <begin position="159"/>
        <end position="178"/>
    </location>
</feature>
<feature type="transmembrane region" description="Helical" evidence="5">
    <location>
        <begin position="38"/>
        <end position="60"/>
    </location>
</feature>
<name>A0A8E2JUU4_9PEZI</name>
<evidence type="ECO:0000313" key="7">
    <source>
        <dbReference type="Proteomes" id="UP000250140"/>
    </source>
</evidence>
<feature type="non-terminal residue" evidence="6">
    <location>
        <position position="1"/>
    </location>
</feature>
<keyword evidence="2 5" id="KW-0812">Transmembrane</keyword>
<gene>
    <name evidence="6" type="ORF">AOQ84DRAFT_289322</name>
</gene>
<feature type="transmembrane region" description="Helical" evidence="5">
    <location>
        <begin position="199"/>
        <end position="220"/>
    </location>
</feature>
<dbReference type="PANTHER" id="PTHR31465:SF7">
    <property type="entry name" value="SPHINGOID LONG-CHAIN BASE TRANSPORTER RSB1"/>
    <property type="match status" value="1"/>
</dbReference>
<protein>
    <submittedName>
        <fullName evidence="6">RTA1-domain-containing protein</fullName>
    </submittedName>
</protein>
<dbReference type="InterPro" id="IPR007568">
    <property type="entry name" value="RTA1"/>
</dbReference>
<dbReference type="EMBL" id="KV749240">
    <property type="protein sequence ID" value="OCL10424.1"/>
    <property type="molecule type" value="Genomic_DNA"/>
</dbReference>
<dbReference type="PANTHER" id="PTHR31465">
    <property type="entry name" value="PROTEIN RTA1-RELATED"/>
    <property type="match status" value="1"/>
</dbReference>
<reference evidence="6 7" key="1">
    <citation type="journal article" date="2016" name="Nat. Commun.">
        <title>Ectomycorrhizal ecology is imprinted in the genome of the dominant symbiotic fungus Cenococcum geophilum.</title>
        <authorList>
            <consortium name="DOE Joint Genome Institute"/>
            <person name="Peter M."/>
            <person name="Kohler A."/>
            <person name="Ohm R.A."/>
            <person name="Kuo A."/>
            <person name="Krutzmann J."/>
            <person name="Morin E."/>
            <person name="Arend M."/>
            <person name="Barry K.W."/>
            <person name="Binder M."/>
            <person name="Choi C."/>
            <person name="Clum A."/>
            <person name="Copeland A."/>
            <person name="Grisel N."/>
            <person name="Haridas S."/>
            <person name="Kipfer T."/>
            <person name="LaButti K."/>
            <person name="Lindquist E."/>
            <person name="Lipzen A."/>
            <person name="Maire R."/>
            <person name="Meier B."/>
            <person name="Mihaltcheva S."/>
            <person name="Molinier V."/>
            <person name="Murat C."/>
            <person name="Poggeler S."/>
            <person name="Quandt C.A."/>
            <person name="Sperisen C."/>
            <person name="Tritt A."/>
            <person name="Tisserant E."/>
            <person name="Crous P.W."/>
            <person name="Henrissat B."/>
            <person name="Nehls U."/>
            <person name="Egli S."/>
            <person name="Spatafora J.W."/>
            <person name="Grigoriev I.V."/>
            <person name="Martin F.M."/>
        </authorList>
    </citation>
    <scope>NUCLEOTIDE SEQUENCE [LARGE SCALE GENOMIC DNA]</scope>
    <source>
        <strain evidence="6 7">CBS 207.34</strain>
    </source>
</reference>
<dbReference type="GO" id="GO:0000324">
    <property type="term" value="C:fungal-type vacuole"/>
    <property type="evidence" value="ECO:0007669"/>
    <property type="project" value="TreeGrafter"/>
</dbReference>
<dbReference type="OrthoDB" id="4521223at2759"/>
<evidence type="ECO:0000256" key="4">
    <source>
        <dbReference type="ARBA" id="ARBA00023136"/>
    </source>
</evidence>
<keyword evidence="7" id="KW-1185">Reference proteome</keyword>
<comment type="subcellular location">
    <subcellularLocation>
        <location evidence="1">Membrane</location>
        <topology evidence="1">Multi-pass membrane protein</topology>
    </subcellularLocation>
</comment>
<evidence type="ECO:0000256" key="5">
    <source>
        <dbReference type="SAM" id="Phobius"/>
    </source>
</evidence>
<evidence type="ECO:0000313" key="6">
    <source>
        <dbReference type="EMBL" id="OCL10424.1"/>
    </source>
</evidence>
<evidence type="ECO:0000256" key="2">
    <source>
        <dbReference type="ARBA" id="ARBA00022692"/>
    </source>
</evidence>
<evidence type="ECO:0000256" key="1">
    <source>
        <dbReference type="ARBA" id="ARBA00004141"/>
    </source>
</evidence>
<accession>A0A8E2JUU4</accession>
<evidence type="ECO:0000256" key="3">
    <source>
        <dbReference type="ARBA" id="ARBA00022989"/>
    </source>
</evidence>
<feature type="transmembrane region" description="Helical" evidence="5">
    <location>
        <begin position="117"/>
        <end position="139"/>
    </location>
</feature>
<keyword evidence="3 5" id="KW-1133">Transmembrane helix</keyword>
<feature type="transmembrane region" description="Helical" evidence="5">
    <location>
        <begin position="72"/>
        <end position="97"/>
    </location>
</feature>
<sequence length="338" mass="37273">ANGSSLGYPPNLAVSIIFMVIFATSLFCHLIKGWRAKTWTFMTAMCLGSNAEVLGYLGRIFMHSNPYRLSTFLVQIICLTQGPAFYAAGLYLSWIYLTTNNVIVYGESLSRIKPITYTRFFMACDAISLSLQGAGGGVAASATTMSSMTLGNRLMPVGLIFQIVVLVVFAACCADFALRVRNFLSKKNPAFQKLRSSSRFRSFLAAAVVCFATIFIRCIYRAVELGGGWNNSLMRKEVPFIFLESGMITIAVYCFIFFHPGSCFPDNAFNIHSYKPLANDNSREAISLIPTPYQPKQGAWPAGSRYYGPGAEERVYYDPSGVATEYSSGRQHAWLPGS</sequence>
<feature type="transmembrane region" description="Helical" evidence="5">
    <location>
        <begin position="12"/>
        <end position="31"/>
    </location>
</feature>
<dbReference type="Pfam" id="PF04479">
    <property type="entry name" value="RTA1"/>
    <property type="match status" value="1"/>
</dbReference>
<dbReference type="AlphaFoldDB" id="A0A8E2JUU4"/>
<proteinExistence type="predicted"/>
<organism evidence="6 7">
    <name type="scientific">Glonium stellatum</name>
    <dbReference type="NCBI Taxonomy" id="574774"/>
    <lineage>
        <taxon>Eukaryota</taxon>
        <taxon>Fungi</taxon>
        <taxon>Dikarya</taxon>
        <taxon>Ascomycota</taxon>
        <taxon>Pezizomycotina</taxon>
        <taxon>Dothideomycetes</taxon>
        <taxon>Pleosporomycetidae</taxon>
        <taxon>Gloniales</taxon>
        <taxon>Gloniaceae</taxon>
        <taxon>Glonium</taxon>
    </lineage>
</organism>